<proteinExistence type="predicted"/>
<accession>A0A740XKX8</accession>
<dbReference type="AlphaFoldDB" id="A0A740XKX8"/>
<dbReference type="EMBL" id="DAATXA010000016">
    <property type="protein sequence ID" value="HAF0476187.1"/>
    <property type="molecule type" value="Genomic_DNA"/>
</dbReference>
<evidence type="ECO:0008006" key="3">
    <source>
        <dbReference type="Google" id="ProtNLM"/>
    </source>
</evidence>
<organism evidence="1">
    <name type="scientific">Salmonella enterica subsp. enterica serovar Corvallis</name>
    <dbReference type="NCBI Taxonomy" id="593905"/>
    <lineage>
        <taxon>Bacteria</taxon>
        <taxon>Pseudomonadati</taxon>
        <taxon>Pseudomonadota</taxon>
        <taxon>Gammaproteobacteria</taxon>
        <taxon>Enterobacterales</taxon>
        <taxon>Enterobacteriaceae</taxon>
        <taxon>Salmonella</taxon>
    </lineage>
</organism>
<comment type="caution">
    <text evidence="1">The sequence shown here is derived from an EMBL/GenBank/DDBJ whole genome shotgun (WGS) entry which is preliminary data.</text>
</comment>
<evidence type="ECO:0000313" key="2">
    <source>
        <dbReference type="EMBL" id="HAF0477245.1"/>
    </source>
</evidence>
<name>A0A740XKX8_SALET</name>
<sequence length="58" mass="6880">MKGEKNMEEVKKVNTENFKKRIGNTTYRVRVHFPQNTKRTFTDSVNTLIMNECTSKKK</sequence>
<dbReference type="Pfam" id="PF14202">
    <property type="entry name" value="TnpW"/>
    <property type="match status" value="1"/>
</dbReference>
<reference evidence="1" key="2">
    <citation type="submission" date="2018-07" db="EMBL/GenBank/DDBJ databases">
        <authorList>
            <consortium name="NCBI Pathogen Detection Project"/>
        </authorList>
    </citation>
    <scope>NUCLEOTIDE SEQUENCE</scope>
    <source>
        <strain evidence="1">BCW_2667</strain>
    </source>
</reference>
<reference evidence="1" key="1">
    <citation type="journal article" date="2018" name="Genome Biol.">
        <title>SKESA: strategic k-mer extension for scrupulous assemblies.</title>
        <authorList>
            <person name="Souvorov A."/>
            <person name="Agarwala R."/>
            <person name="Lipman D.J."/>
        </authorList>
    </citation>
    <scope>NUCLEOTIDE SEQUENCE</scope>
    <source>
        <strain evidence="1">BCW_2667</strain>
    </source>
</reference>
<protein>
    <recommendedName>
        <fullName evidence="3">Transposon-encoded protein TnpW</fullName>
    </recommendedName>
</protein>
<dbReference type="EMBL" id="DAATXA010000071">
    <property type="protein sequence ID" value="HAF0477245.1"/>
    <property type="molecule type" value="Genomic_DNA"/>
</dbReference>
<evidence type="ECO:0000313" key="1">
    <source>
        <dbReference type="EMBL" id="HAF0476187.1"/>
    </source>
</evidence>
<dbReference type="InterPro" id="IPR026990">
    <property type="entry name" value="TnpW"/>
</dbReference>
<gene>
    <name evidence="1" type="ORF">G9C61_003936</name>
    <name evidence="2" type="ORF">G9C61_005049</name>
</gene>